<organism evidence="2">
    <name type="scientific">Rhizophora mucronata</name>
    <name type="common">Asiatic mangrove</name>
    <dbReference type="NCBI Taxonomy" id="61149"/>
    <lineage>
        <taxon>Eukaryota</taxon>
        <taxon>Viridiplantae</taxon>
        <taxon>Streptophyta</taxon>
        <taxon>Embryophyta</taxon>
        <taxon>Tracheophyta</taxon>
        <taxon>Spermatophyta</taxon>
        <taxon>Magnoliopsida</taxon>
        <taxon>eudicotyledons</taxon>
        <taxon>Gunneridae</taxon>
        <taxon>Pentapetalae</taxon>
        <taxon>rosids</taxon>
        <taxon>fabids</taxon>
        <taxon>Malpighiales</taxon>
        <taxon>Rhizophoraceae</taxon>
        <taxon>Rhizophora</taxon>
    </lineage>
</organism>
<evidence type="ECO:0000256" key="1">
    <source>
        <dbReference type="SAM" id="Phobius"/>
    </source>
</evidence>
<sequence>MLEKCGNWFTILEECILCQLQRISVLVLLTCICFFSNFMSHFSYLHVFPN</sequence>
<keyword evidence="1" id="KW-1133">Transmembrane helix</keyword>
<proteinExistence type="predicted"/>
<dbReference type="AlphaFoldDB" id="A0A2P2PR01"/>
<protein>
    <submittedName>
        <fullName evidence="2">Uncharacterized protein</fullName>
    </submittedName>
</protein>
<feature type="transmembrane region" description="Helical" evidence="1">
    <location>
        <begin position="23"/>
        <end position="44"/>
    </location>
</feature>
<keyword evidence="1" id="KW-0472">Membrane</keyword>
<reference evidence="2" key="1">
    <citation type="submission" date="2018-02" db="EMBL/GenBank/DDBJ databases">
        <title>Rhizophora mucronata_Transcriptome.</title>
        <authorList>
            <person name="Meera S.P."/>
            <person name="Sreeshan A."/>
            <person name="Augustine A."/>
        </authorList>
    </citation>
    <scope>NUCLEOTIDE SEQUENCE</scope>
    <source>
        <tissue evidence="2">Leaf</tissue>
    </source>
</reference>
<dbReference type="EMBL" id="GGEC01076585">
    <property type="protein sequence ID" value="MBX57069.1"/>
    <property type="molecule type" value="Transcribed_RNA"/>
</dbReference>
<keyword evidence="1" id="KW-0812">Transmembrane</keyword>
<accession>A0A2P2PR01</accession>
<evidence type="ECO:0000313" key="2">
    <source>
        <dbReference type="EMBL" id="MBX57069.1"/>
    </source>
</evidence>
<name>A0A2P2PR01_RHIMU</name>